<gene>
    <name evidence="4" type="ORF">EF514_05200</name>
</gene>
<feature type="transmembrane region" description="Helical" evidence="3">
    <location>
        <begin position="60"/>
        <end position="77"/>
    </location>
</feature>
<accession>A0A437S7L0</accession>
<sequence length="182" mass="19451">MINKKLTIKDLCYVGIFTAIISVVSQISIPMPYGVPMTLQTFIIPLAGIILGARKATLATIIYILLGSIGIPVFAGFSSGLGILLGPTGGFIISFPLMAWLAGLGAEKEKHLYLLLGLITGAIANYLVGMLMFSLVTSNSLQTAFIACVLPFIPTAIIKIFLVDILGRKIKKVVYKSGLYIN</sequence>
<keyword evidence="2 3" id="KW-0472">Membrane</keyword>
<keyword evidence="3" id="KW-1133">Transmembrane helix</keyword>
<dbReference type="Gene3D" id="1.10.1760.20">
    <property type="match status" value="1"/>
</dbReference>
<evidence type="ECO:0000313" key="5">
    <source>
        <dbReference type="Proteomes" id="UP000288812"/>
    </source>
</evidence>
<dbReference type="AlphaFoldDB" id="A0A437S7L0"/>
<keyword evidence="2" id="KW-0813">Transport</keyword>
<organism evidence="4 5">
    <name type="scientific">Anaerosphaera multitolerans</name>
    <dbReference type="NCBI Taxonomy" id="2487351"/>
    <lineage>
        <taxon>Bacteria</taxon>
        <taxon>Bacillati</taxon>
        <taxon>Bacillota</taxon>
        <taxon>Tissierellia</taxon>
        <taxon>Tissierellales</taxon>
        <taxon>Peptoniphilaceae</taxon>
        <taxon>Anaerosphaera</taxon>
    </lineage>
</organism>
<reference evidence="4 5" key="1">
    <citation type="submission" date="2018-11" db="EMBL/GenBank/DDBJ databases">
        <title>Genome sequencing and assembly of Anaerosphaera sp. nov., GS7-6-2.</title>
        <authorList>
            <person name="Rettenmaier R."/>
            <person name="Liebl W."/>
            <person name="Zverlov V."/>
        </authorList>
    </citation>
    <scope>NUCLEOTIDE SEQUENCE [LARGE SCALE GENOMIC DNA]</scope>
    <source>
        <strain evidence="4 5">GS7-6-2</strain>
    </source>
</reference>
<comment type="caution">
    <text evidence="4">The sequence shown here is derived from an EMBL/GenBank/DDBJ whole genome shotgun (WGS) entry which is preliminary data.</text>
</comment>
<dbReference type="PANTHER" id="PTHR34295:SF1">
    <property type="entry name" value="BIOTIN TRANSPORTER BIOY"/>
    <property type="match status" value="1"/>
</dbReference>
<keyword evidence="5" id="KW-1185">Reference proteome</keyword>
<evidence type="ECO:0000256" key="3">
    <source>
        <dbReference type="SAM" id="Phobius"/>
    </source>
</evidence>
<keyword evidence="2" id="KW-1003">Cell membrane</keyword>
<feature type="transmembrane region" description="Helical" evidence="3">
    <location>
        <begin position="35"/>
        <end position="53"/>
    </location>
</feature>
<dbReference type="EMBL" id="RLIH01000005">
    <property type="protein sequence ID" value="RVU54982.1"/>
    <property type="molecule type" value="Genomic_DNA"/>
</dbReference>
<feature type="transmembrane region" description="Helical" evidence="3">
    <location>
        <begin position="112"/>
        <end position="135"/>
    </location>
</feature>
<dbReference type="GO" id="GO:0005886">
    <property type="term" value="C:plasma membrane"/>
    <property type="evidence" value="ECO:0007669"/>
    <property type="project" value="UniProtKB-SubCell"/>
</dbReference>
<feature type="transmembrane region" description="Helical" evidence="3">
    <location>
        <begin position="83"/>
        <end position="105"/>
    </location>
</feature>
<evidence type="ECO:0000256" key="1">
    <source>
        <dbReference type="ARBA" id="ARBA00010692"/>
    </source>
</evidence>
<comment type="subcellular location">
    <subcellularLocation>
        <location evidence="2">Cell membrane</location>
        <topology evidence="2">Multi-pass membrane protein</topology>
    </subcellularLocation>
</comment>
<proteinExistence type="inferred from homology"/>
<dbReference type="InterPro" id="IPR003784">
    <property type="entry name" value="BioY"/>
</dbReference>
<keyword evidence="3" id="KW-0812">Transmembrane</keyword>
<dbReference type="OrthoDB" id="9803495at2"/>
<dbReference type="Pfam" id="PF02632">
    <property type="entry name" value="BioY"/>
    <property type="match status" value="1"/>
</dbReference>
<feature type="transmembrane region" description="Helical" evidence="3">
    <location>
        <begin position="141"/>
        <end position="162"/>
    </location>
</feature>
<protein>
    <recommendedName>
        <fullName evidence="2">Biotin transporter</fullName>
    </recommendedName>
</protein>
<feature type="transmembrane region" description="Helical" evidence="3">
    <location>
        <begin position="12"/>
        <end position="29"/>
    </location>
</feature>
<dbReference type="Proteomes" id="UP000288812">
    <property type="component" value="Unassembled WGS sequence"/>
</dbReference>
<dbReference type="PANTHER" id="PTHR34295">
    <property type="entry name" value="BIOTIN TRANSPORTER BIOY"/>
    <property type="match status" value="1"/>
</dbReference>
<dbReference type="GO" id="GO:0015225">
    <property type="term" value="F:biotin transmembrane transporter activity"/>
    <property type="evidence" value="ECO:0007669"/>
    <property type="project" value="UniProtKB-UniRule"/>
</dbReference>
<evidence type="ECO:0000313" key="4">
    <source>
        <dbReference type="EMBL" id="RVU54982.1"/>
    </source>
</evidence>
<comment type="similarity">
    <text evidence="1 2">Belongs to the BioY family.</text>
</comment>
<dbReference type="PIRSF" id="PIRSF016661">
    <property type="entry name" value="BioY"/>
    <property type="match status" value="1"/>
</dbReference>
<dbReference type="RefSeq" id="WP_127724364.1">
    <property type="nucleotide sequence ID" value="NZ_RLIH01000005.1"/>
</dbReference>
<evidence type="ECO:0000256" key="2">
    <source>
        <dbReference type="PIRNR" id="PIRNR016661"/>
    </source>
</evidence>
<name>A0A437S7L0_9FIRM</name>